<keyword evidence="2" id="KW-0805">Transcription regulation</keyword>
<dbReference type="InterPro" id="IPR014325">
    <property type="entry name" value="RNA_pol_sigma-E_actinobac"/>
</dbReference>
<dbReference type="Proteomes" id="UP000292346">
    <property type="component" value="Unassembled WGS sequence"/>
</dbReference>
<keyword evidence="5" id="KW-0804">Transcription</keyword>
<evidence type="ECO:0000259" key="6">
    <source>
        <dbReference type="Pfam" id="PF04542"/>
    </source>
</evidence>
<dbReference type="SUPFAM" id="SSF88659">
    <property type="entry name" value="Sigma3 and sigma4 domains of RNA polymerase sigma factors"/>
    <property type="match status" value="1"/>
</dbReference>
<evidence type="ECO:0000256" key="2">
    <source>
        <dbReference type="ARBA" id="ARBA00023015"/>
    </source>
</evidence>
<gene>
    <name evidence="8" type="ORF">E0H45_09575</name>
</gene>
<dbReference type="GO" id="GO:0016987">
    <property type="term" value="F:sigma factor activity"/>
    <property type="evidence" value="ECO:0007669"/>
    <property type="project" value="UniProtKB-KW"/>
</dbReference>
<evidence type="ECO:0000256" key="1">
    <source>
        <dbReference type="ARBA" id="ARBA00010641"/>
    </source>
</evidence>
<dbReference type="OrthoDB" id="2046835at2"/>
<protein>
    <submittedName>
        <fullName evidence="8">SigE family RNA polymerase sigma factor</fullName>
    </submittedName>
</protein>
<feature type="domain" description="RNA polymerase sigma-70 region 2" evidence="6">
    <location>
        <begin position="16"/>
        <end position="78"/>
    </location>
</feature>
<dbReference type="Pfam" id="PF08281">
    <property type="entry name" value="Sigma70_r4_2"/>
    <property type="match status" value="1"/>
</dbReference>
<keyword evidence="4" id="KW-0238">DNA-binding</keyword>
<dbReference type="PANTHER" id="PTHR43133:SF50">
    <property type="entry name" value="ECF RNA POLYMERASE SIGMA FACTOR SIGM"/>
    <property type="match status" value="1"/>
</dbReference>
<dbReference type="Gene3D" id="1.10.10.10">
    <property type="entry name" value="Winged helix-like DNA-binding domain superfamily/Winged helix DNA-binding domain"/>
    <property type="match status" value="1"/>
</dbReference>
<keyword evidence="9" id="KW-1185">Reference proteome</keyword>
<evidence type="ECO:0000259" key="7">
    <source>
        <dbReference type="Pfam" id="PF08281"/>
    </source>
</evidence>
<reference evidence="8 9" key="1">
    <citation type="submission" date="2019-02" db="EMBL/GenBank/DDBJ databases">
        <title>Kribbella capetownensis sp. nov. and Kribbella speibonae sp. nov., isolated from soil.</title>
        <authorList>
            <person name="Curtis S.M."/>
            <person name="Norton I."/>
            <person name="Everest G.J."/>
            <person name="Meyers P.R."/>
        </authorList>
    </citation>
    <scope>NUCLEOTIDE SEQUENCE [LARGE SCALE GENOMIC DNA]</scope>
    <source>
        <strain evidence="8 9">KCTC 29219</strain>
    </source>
</reference>
<keyword evidence="3" id="KW-0731">Sigma factor</keyword>
<evidence type="ECO:0000256" key="4">
    <source>
        <dbReference type="ARBA" id="ARBA00023125"/>
    </source>
</evidence>
<dbReference type="InterPro" id="IPR013249">
    <property type="entry name" value="RNA_pol_sigma70_r4_t2"/>
</dbReference>
<proteinExistence type="inferred from homology"/>
<dbReference type="AlphaFoldDB" id="A0A4R0HNH7"/>
<evidence type="ECO:0000313" key="9">
    <source>
        <dbReference type="Proteomes" id="UP000292346"/>
    </source>
</evidence>
<accession>A0A4R0HNH7</accession>
<evidence type="ECO:0000256" key="5">
    <source>
        <dbReference type="ARBA" id="ARBA00023163"/>
    </source>
</evidence>
<dbReference type="InterPro" id="IPR013325">
    <property type="entry name" value="RNA_pol_sigma_r2"/>
</dbReference>
<evidence type="ECO:0000256" key="3">
    <source>
        <dbReference type="ARBA" id="ARBA00023082"/>
    </source>
</evidence>
<dbReference type="GO" id="GO:0003677">
    <property type="term" value="F:DNA binding"/>
    <property type="evidence" value="ECO:0007669"/>
    <property type="project" value="UniProtKB-KW"/>
</dbReference>
<dbReference type="PANTHER" id="PTHR43133">
    <property type="entry name" value="RNA POLYMERASE ECF-TYPE SIGMA FACTO"/>
    <property type="match status" value="1"/>
</dbReference>
<comment type="caution">
    <text evidence="8">The sequence shown here is derived from an EMBL/GenBank/DDBJ whole genome shotgun (WGS) entry which is preliminary data.</text>
</comment>
<comment type="similarity">
    <text evidence="1">Belongs to the sigma-70 factor family. ECF subfamily.</text>
</comment>
<dbReference type="InterPro" id="IPR036388">
    <property type="entry name" value="WH-like_DNA-bd_sf"/>
</dbReference>
<evidence type="ECO:0000313" key="8">
    <source>
        <dbReference type="EMBL" id="TCC11500.1"/>
    </source>
</evidence>
<dbReference type="EMBL" id="SJJZ01000001">
    <property type="protein sequence ID" value="TCC11500.1"/>
    <property type="molecule type" value="Genomic_DNA"/>
</dbReference>
<dbReference type="CDD" id="cd06171">
    <property type="entry name" value="Sigma70_r4"/>
    <property type="match status" value="1"/>
</dbReference>
<dbReference type="NCBIfam" id="TIGR02983">
    <property type="entry name" value="SigE-fam_strep"/>
    <property type="match status" value="1"/>
</dbReference>
<name>A0A4R0HNH7_9ACTN</name>
<dbReference type="InterPro" id="IPR039425">
    <property type="entry name" value="RNA_pol_sigma-70-like"/>
</dbReference>
<dbReference type="RefSeq" id="WP_131336197.1">
    <property type="nucleotide sequence ID" value="NZ_SJJZ01000001.1"/>
</dbReference>
<dbReference type="InterPro" id="IPR014284">
    <property type="entry name" value="RNA_pol_sigma-70_dom"/>
</dbReference>
<dbReference type="SUPFAM" id="SSF88946">
    <property type="entry name" value="Sigma2 domain of RNA polymerase sigma factors"/>
    <property type="match status" value="1"/>
</dbReference>
<dbReference type="InterPro" id="IPR013324">
    <property type="entry name" value="RNA_pol_sigma_r3/r4-like"/>
</dbReference>
<dbReference type="GO" id="GO:0006352">
    <property type="term" value="P:DNA-templated transcription initiation"/>
    <property type="evidence" value="ECO:0007669"/>
    <property type="project" value="InterPro"/>
</dbReference>
<organism evidence="8 9">
    <name type="scientific">Kribbella soli</name>
    <dbReference type="NCBI Taxonomy" id="1124743"/>
    <lineage>
        <taxon>Bacteria</taxon>
        <taxon>Bacillati</taxon>
        <taxon>Actinomycetota</taxon>
        <taxon>Actinomycetes</taxon>
        <taxon>Propionibacteriales</taxon>
        <taxon>Kribbellaceae</taxon>
        <taxon>Kribbella</taxon>
    </lineage>
</organism>
<feature type="domain" description="RNA polymerase sigma factor 70 region 4 type 2" evidence="7">
    <location>
        <begin position="102"/>
        <end position="155"/>
    </location>
</feature>
<dbReference type="Gene3D" id="1.10.1740.10">
    <property type="match status" value="1"/>
</dbReference>
<dbReference type="NCBIfam" id="TIGR02937">
    <property type="entry name" value="sigma70-ECF"/>
    <property type="match status" value="1"/>
</dbReference>
<dbReference type="Pfam" id="PF04542">
    <property type="entry name" value="Sigma70_r2"/>
    <property type="match status" value="1"/>
</dbReference>
<sequence>MATRGDDFDDFVRGSATRLLRTAVLLTGDRGAGEDLVQETYEKIYVHWPRIRTGAPEAYARKTLTNLAANRWRTRRRRPAEVALAENHDEPTPDDSEAYAVRQQLLRALQDLPPRQRAAIVLRYYDDLTEAQTAEILGCSVGTVKSQTSRALDRLRLITEPAILEGLR</sequence>
<dbReference type="InterPro" id="IPR007627">
    <property type="entry name" value="RNA_pol_sigma70_r2"/>
</dbReference>